<gene>
    <name evidence="1" type="ORF">LCGC14_1564040</name>
</gene>
<organism evidence="1">
    <name type="scientific">marine sediment metagenome</name>
    <dbReference type="NCBI Taxonomy" id="412755"/>
    <lineage>
        <taxon>unclassified sequences</taxon>
        <taxon>metagenomes</taxon>
        <taxon>ecological metagenomes</taxon>
    </lineage>
</organism>
<dbReference type="EMBL" id="LAZR01012112">
    <property type="protein sequence ID" value="KKM39651.1"/>
    <property type="molecule type" value="Genomic_DNA"/>
</dbReference>
<proteinExistence type="predicted"/>
<name>A0A0F9ILP0_9ZZZZ</name>
<evidence type="ECO:0000313" key="1">
    <source>
        <dbReference type="EMBL" id="KKM39651.1"/>
    </source>
</evidence>
<dbReference type="AlphaFoldDB" id="A0A0F9ILP0"/>
<protein>
    <submittedName>
        <fullName evidence="1">Uncharacterized protein</fullName>
    </submittedName>
</protein>
<accession>A0A0F9ILP0</accession>
<reference evidence="1" key="1">
    <citation type="journal article" date="2015" name="Nature">
        <title>Complex archaea that bridge the gap between prokaryotes and eukaryotes.</title>
        <authorList>
            <person name="Spang A."/>
            <person name="Saw J.H."/>
            <person name="Jorgensen S.L."/>
            <person name="Zaremba-Niedzwiedzka K."/>
            <person name="Martijn J."/>
            <person name="Lind A.E."/>
            <person name="van Eijk R."/>
            <person name="Schleper C."/>
            <person name="Guy L."/>
            <person name="Ettema T.J."/>
        </authorList>
    </citation>
    <scope>NUCLEOTIDE SEQUENCE</scope>
</reference>
<comment type="caution">
    <text evidence="1">The sequence shown here is derived from an EMBL/GenBank/DDBJ whole genome shotgun (WGS) entry which is preliminary data.</text>
</comment>
<sequence>MTKMKYTITLSPQAEEALRRGAERAAGFIQALEWVRHPESDDPDWMGLLDRLIDA</sequence>